<keyword evidence="5" id="KW-1185">Reference proteome</keyword>
<dbReference type="InterPro" id="IPR046357">
    <property type="entry name" value="PPIase_dom_sf"/>
</dbReference>
<comment type="caution">
    <text evidence="4">The sequence shown here is derived from an EMBL/GenBank/DDBJ whole genome shotgun (WGS) entry which is preliminary data.</text>
</comment>
<proteinExistence type="predicted"/>
<feature type="signal peptide" evidence="2">
    <location>
        <begin position="1"/>
        <end position="32"/>
    </location>
</feature>
<reference evidence="4 5" key="1">
    <citation type="submission" date="2019-03" db="EMBL/GenBank/DDBJ databases">
        <title>Metabolic reconstructions from genomes of highly enriched 'Candidatus Accumulibacter' and 'Candidatus Competibacter' bioreactor populations.</title>
        <authorList>
            <person name="Annavajhala M.K."/>
            <person name="Welles L."/>
            <person name="Abbas B."/>
            <person name="Sorokin D."/>
            <person name="Park H."/>
            <person name="Van Loosdrecht M."/>
            <person name="Chandran K."/>
        </authorList>
    </citation>
    <scope>NUCLEOTIDE SEQUENCE [LARGE SCALE GENOMIC DNA]</scope>
    <source>
        <strain evidence="4 5">SBR_S</strain>
    </source>
</reference>
<feature type="domain" description="PpiC" evidence="3">
    <location>
        <begin position="129"/>
        <end position="246"/>
    </location>
</feature>
<evidence type="ECO:0000256" key="1">
    <source>
        <dbReference type="SAM" id="MobiDB-lite"/>
    </source>
</evidence>
<keyword evidence="4" id="KW-0413">Isomerase</keyword>
<sequence>MLSSGRKHMKTSTTIIAALVSALAVSACGESASEKKVATQAAAKVNDGEISVHQINFVLQRGPSIQAEQADAARRQVLEGLIDQELAVQQALEAKLDRTPNVMQLLEATRREVLARAYLEQAGSGVAKPTATELRTYYADHPDNFANRKVYRLEELAFMSTPETLAKVKDQLAKGQPVAAIADSLKASGVAVSGGPAIKSAEQISLDLLPRIARAKEGQPQVYEDAGRAAIVTVLGTKPEPLDEAKALPLIESYLTNKQKAERVSDAVKQLRGKAKIEYLGDFSGSAPAAPAEKNRDDPPATQRSTKALPDSSKQSER</sequence>
<dbReference type="RefSeq" id="WP_272873638.1">
    <property type="nucleotide sequence ID" value="NZ_SPMY01000017.1"/>
</dbReference>
<dbReference type="Gene3D" id="1.10.4030.10">
    <property type="entry name" value="Porin chaperone SurA, peptide-binding domain"/>
    <property type="match status" value="1"/>
</dbReference>
<dbReference type="InterPro" id="IPR000297">
    <property type="entry name" value="PPIase_PpiC"/>
</dbReference>
<keyword evidence="2" id="KW-0732">Signal</keyword>
<dbReference type="Pfam" id="PF13145">
    <property type="entry name" value="Rotamase_2"/>
    <property type="match status" value="1"/>
</dbReference>
<dbReference type="Pfam" id="PF13624">
    <property type="entry name" value="SurA_N_3"/>
    <property type="match status" value="1"/>
</dbReference>
<gene>
    <name evidence="4" type="primary">epsD</name>
    <name evidence="4" type="ORF">E4Q23_06160</name>
</gene>
<feature type="region of interest" description="Disordered" evidence="1">
    <location>
        <begin position="282"/>
        <end position="318"/>
    </location>
</feature>
<protein>
    <submittedName>
        <fullName evidence="4">Peptidyl-prolyl cis-trans isomerase, EpsD family</fullName>
        <ecNumber evidence="4">5.2.1.8</ecNumber>
    </submittedName>
</protein>
<dbReference type="GO" id="GO:0003755">
    <property type="term" value="F:peptidyl-prolyl cis-trans isomerase activity"/>
    <property type="evidence" value="ECO:0007669"/>
    <property type="project" value="UniProtKB-EC"/>
</dbReference>
<evidence type="ECO:0000313" key="4">
    <source>
        <dbReference type="EMBL" id="NMQ27375.1"/>
    </source>
</evidence>
<dbReference type="InterPro" id="IPR027304">
    <property type="entry name" value="Trigger_fact/SurA_dom_sf"/>
</dbReference>
<dbReference type="PROSITE" id="PS51257">
    <property type="entry name" value="PROKAR_LIPOPROTEIN"/>
    <property type="match status" value="1"/>
</dbReference>
<organism evidence="4 5">
    <name type="scientific">Candidatus Accumulibacter phosphatis</name>
    <dbReference type="NCBI Taxonomy" id="327160"/>
    <lineage>
        <taxon>Bacteria</taxon>
        <taxon>Pseudomonadati</taxon>
        <taxon>Pseudomonadota</taxon>
        <taxon>Betaproteobacteria</taxon>
        <taxon>Candidatus Accumulibacter</taxon>
    </lineage>
</organism>
<dbReference type="Proteomes" id="UP000749010">
    <property type="component" value="Unassembled WGS sequence"/>
</dbReference>
<name>A0ABX1TT45_9PROT</name>
<dbReference type="Gene3D" id="3.10.50.40">
    <property type="match status" value="1"/>
</dbReference>
<accession>A0ABX1TT45</accession>
<evidence type="ECO:0000313" key="5">
    <source>
        <dbReference type="Proteomes" id="UP000749010"/>
    </source>
</evidence>
<dbReference type="SUPFAM" id="SSF109998">
    <property type="entry name" value="Triger factor/SurA peptide-binding domain-like"/>
    <property type="match status" value="1"/>
</dbReference>
<dbReference type="EMBL" id="SPMY01000017">
    <property type="protein sequence ID" value="NMQ27375.1"/>
    <property type="molecule type" value="Genomic_DNA"/>
</dbReference>
<evidence type="ECO:0000256" key="2">
    <source>
        <dbReference type="SAM" id="SignalP"/>
    </source>
</evidence>
<dbReference type="InterPro" id="IPR014274">
    <property type="entry name" value="PPIase_EpsD"/>
</dbReference>
<dbReference type="Gene3D" id="1.10.8.1040">
    <property type="match status" value="1"/>
</dbReference>
<dbReference type="NCBIfam" id="TIGR02925">
    <property type="entry name" value="cis_trans_EpsD"/>
    <property type="match status" value="1"/>
</dbReference>
<evidence type="ECO:0000259" key="3">
    <source>
        <dbReference type="Pfam" id="PF13145"/>
    </source>
</evidence>
<feature type="chain" id="PRO_5046915282" evidence="2">
    <location>
        <begin position="33"/>
        <end position="318"/>
    </location>
</feature>
<dbReference type="EC" id="5.2.1.8" evidence="4"/>